<gene>
    <name evidence="1" type="ORF">PHPALM_16484</name>
</gene>
<sequence length="180" mass="20220">MQSNSLDVELQRTLYELCADLFATSILDDCNAILQSLALLAEAFPQAQLLLGRLLSRKQDRFQSNTSSKLSVLSTELLYRNETACSSVSLLAALAKGNVRNQRRIVENVTGVKLDIDLSKYDHRNSTRVAEKYLYALTVPVSVTSTYRRWRQRQRKLQHCRLPSGVPPTCDGIPMPSAFS</sequence>
<accession>A0A2P4XPL0</accession>
<dbReference type="OrthoDB" id="115014at2759"/>
<evidence type="ECO:0000313" key="2">
    <source>
        <dbReference type="Proteomes" id="UP000237271"/>
    </source>
</evidence>
<name>A0A2P4XPL0_9STRA</name>
<keyword evidence="2" id="KW-1185">Reference proteome</keyword>
<reference evidence="1 2" key="1">
    <citation type="journal article" date="2017" name="Genome Biol. Evol.">
        <title>Phytophthora megakarya and P. palmivora, closely related causal agents of cacao black pod rot, underwent increases in genome sizes and gene numbers by different mechanisms.</title>
        <authorList>
            <person name="Ali S.S."/>
            <person name="Shao J."/>
            <person name="Lary D.J."/>
            <person name="Kronmiller B."/>
            <person name="Shen D."/>
            <person name="Strem M.D."/>
            <person name="Amoako-Attah I."/>
            <person name="Akrofi A.Y."/>
            <person name="Begoude B.A."/>
            <person name="Ten Hoopen G.M."/>
            <person name="Coulibaly K."/>
            <person name="Kebe B.I."/>
            <person name="Melnick R.L."/>
            <person name="Guiltinan M.J."/>
            <person name="Tyler B.M."/>
            <person name="Meinhardt L.W."/>
            <person name="Bailey B.A."/>
        </authorList>
    </citation>
    <scope>NUCLEOTIDE SEQUENCE [LARGE SCALE GENOMIC DNA]</scope>
    <source>
        <strain evidence="2">sbr112.9</strain>
    </source>
</reference>
<dbReference type="EMBL" id="NCKW01009029">
    <property type="protein sequence ID" value="POM67505.1"/>
    <property type="molecule type" value="Genomic_DNA"/>
</dbReference>
<dbReference type="AlphaFoldDB" id="A0A2P4XPL0"/>
<evidence type="ECO:0000313" key="1">
    <source>
        <dbReference type="EMBL" id="POM67505.1"/>
    </source>
</evidence>
<dbReference type="Proteomes" id="UP000237271">
    <property type="component" value="Unassembled WGS sequence"/>
</dbReference>
<proteinExistence type="predicted"/>
<organism evidence="1 2">
    <name type="scientific">Phytophthora palmivora</name>
    <dbReference type="NCBI Taxonomy" id="4796"/>
    <lineage>
        <taxon>Eukaryota</taxon>
        <taxon>Sar</taxon>
        <taxon>Stramenopiles</taxon>
        <taxon>Oomycota</taxon>
        <taxon>Peronosporomycetes</taxon>
        <taxon>Peronosporales</taxon>
        <taxon>Peronosporaceae</taxon>
        <taxon>Phytophthora</taxon>
    </lineage>
</organism>
<protein>
    <submittedName>
        <fullName evidence="1">Uncharacterized protein</fullName>
    </submittedName>
</protein>
<comment type="caution">
    <text evidence="1">The sequence shown here is derived from an EMBL/GenBank/DDBJ whole genome shotgun (WGS) entry which is preliminary data.</text>
</comment>